<name>A0A0E0IKR4_ORYNI</name>
<dbReference type="Proteomes" id="UP000006591">
    <property type="component" value="Chromosome 9"/>
</dbReference>
<organism evidence="2">
    <name type="scientific">Oryza nivara</name>
    <name type="common">Indian wild rice</name>
    <name type="synonym">Oryza sativa f. spontanea</name>
    <dbReference type="NCBI Taxonomy" id="4536"/>
    <lineage>
        <taxon>Eukaryota</taxon>
        <taxon>Viridiplantae</taxon>
        <taxon>Streptophyta</taxon>
        <taxon>Embryophyta</taxon>
        <taxon>Tracheophyta</taxon>
        <taxon>Spermatophyta</taxon>
        <taxon>Magnoliopsida</taxon>
        <taxon>Liliopsida</taxon>
        <taxon>Poales</taxon>
        <taxon>Poaceae</taxon>
        <taxon>BOP clade</taxon>
        <taxon>Oryzoideae</taxon>
        <taxon>Oryzeae</taxon>
        <taxon>Oryzinae</taxon>
        <taxon>Oryza</taxon>
    </lineage>
</organism>
<dbReference type="PANTHER" id="PTHR33086:SF51">
    <property type="entry name" value="OS06G0307900 PROTEIN"/>
    <property type="match status" value="1"/>
</dbReference>
<evidence type="ECO:0000313" key="2">
    <source>
        <dbReference type="EnsemblPlants" id="ONIVA09G13110.1"/>
    </source>
</evidence>
<reference evidence="2" key="1">
    <citation type="submission" date="2015-04" db="UniProtKB">
        <authorList>
            <consortium name="EnsemblPlants"/>
        </authorList>
    </citation>
    <scope>IDENTIFICATION</scope>
    <source>
        <strain evidence="2">SL10</strain>
    </source>
</reference>
<dbReference type="STRING" id="4536.A0A0E0IKR4"/>
<dbReference type="AlphaFoldDB" id="A0A0E0IKR4"/>
<sequence length="466" mass="49064">MRSGGGRSQPEEEEGGGVEAPGFMGIGEARWKEDSGEEKVDEGGDGGDTRSTTTWVILWRVPRVYPADVPSKGSEFSLALAAPPRISSLSLAAPPHLSSAYLTAAPPQISANGRFLSGDLGPFAPFVLAADASGVILVHAYSARVLFDHSGSGSNSGSGSGSGGPFVAGDKGGSRIGPCLYVIDTFSAAADFLPDRNTNPGLTNFALVVHNHEGVVARSYSVMELVLEADSNKAQLWEFSSASGVCAEGEEELSMTLLPDGLHAEEVETLSSVCVSEGKITYVAVSGHPGGLPSEGNVLVWILVDPKHSQWKLRTVTPMSVIWDTICHALGLQRGAPPVISVLDRQDASVLYFFIQQHLVGFHLTRRLVKHSCICGHQGGTSRMVLSMGTPPIAPTQGEEQEDKEQHIVYAGITTAAEAALELFEARMDSIQDGPPAHIVVPPVHVVVCQVKNADSGSGPPSNTED</sequence>
<proteinExistence type="predicted"/>
<accession>A0A0E0IKR4</accession>
<dbReference type="Gramene" id="ONIVA09G13110.1">
    <property type="protein sequence ID" value="ONIVA09G13110.1"/>
    <property type="gene ID" value="ONIVA09G13110"/>
</dbReference>
<keyword evidence="3" id="KW-1185">Reference proteome</keyword>
<protein>
    <recommendedName>
        <fullName evidence="4">DUF1618 domain-containing protein</fullName>
    </recommendedName>
</protein>
<dbReference type="EnsemblPlants" id="ONIVA09G13110.1">
    <property type="protein sequence ID" value="ONIVA09G13110.1"/>
    <property type="gene ID" value="ONIVA09G13110"/>
</dbReference>
<feature type="region of interest" description="Disordered" evidence="1">
    <location>
        <begin position="1"/>
        <end position="48"/>
    </location>
</feature>
<feature type="compositionally biased region" description="Basic and acidic residues" evidence="1">
    <location>
        <begin position="29"/>
        <end position="42"/>
    </location>
</feature>
<dbReference type="PANTHER" id="PTHR33086">
    <property type="entry name" value="OS05G0468200 PROTEIN-RELATED"/>
    <property type="match status" value="1"/>
</dbReference>
<evidence type="ECO:0000313" key="3">
    <source>
        <dbReference type="Proteomes" id="UP000006591"/>
    </source>
</evidence>
<dbReference type="OMA" id="CQVKNAD"/>
<evidence type="ECO:0000256" key="1">
    <source>
        <dbReference type="SAM" id="MobiDB-lite"/>
    </source>
</evidence>
<evidence type="ECO:0008006" key="4">
    <source>
        <dbReference type="Google" id="ProtNLM"/>
    </source>
</evidence>
<dbReference type="HOGENOM" id="CLU_587117_0_0_1"/>
<reference evidence="2" key="2">
    <citation type="submission" date="2018-04" db="EMBL/GenBank/DDBJ databases">
        <title>OnivRS2 (Oryza nivara Reference Sequence Version 2).</title>
        <authorList>
            <person name="Zhang J."/>
            <person name="Kudrna D."/>
            <person name="Lee S."/>
            <person name="Talag J."/>
            <person name="Rajasekar S."/>
            <person name="Welchert J."/>
            <person name="Hsing Y.-I."/>
            <person name="Wing R.A."/>
        </authorList>
    </citation>
    <scope>NUCLEOTIDE SEQUENCE [LARGE SCALE GENOMIC DNA]</scope>
    <source>
        <strain evidence="2">SL10</strain>
    </source>
</reference>